<name>A0AAV3QV82_LITER</name>
<evidence type="ECO:0000256" key="1">
    <source>
        <dbReference type="SAM" id="MobiDB-lite"/>
    </source>
</evidence>
<reference evidence="2 3" key="1">
    <citation type="submission" date="2024-01" db="EMBL/GenBank/DDBJ databases">
        <title>The complete chloroplast genome sequence of Lithospermum erythrorhizon: insights into the phylogenetic relationship among Boraginaceae species and the maternal lineages of purple gromwells.</title>
        <authorList>
            <person name="Okada T."/>
            <person name="Watanabe K."/>
        </authorList>
    </citation>
    <scope>NUCLEOTIDE SEQUENCE [LARGE SCALE GENOMIC DNA]</scope>
</reference>
<dbReference type="AlphaFoldDB" id="A0AAV3QV82"/>
<keyword evidence="3" id="KW-1185">Reference proteome</keyword>
<sequence>MGYSRGGKHSHLRKANYRTSGVPTTSEGHDASISPLFDELQPVINNASMDELLRDCQQANPDTFANRGHIDEDVQLHANSDVYSVGASHHVEDDCSSSSEDKAGGEPIHPTSDPANSTVCVRSGEVIQVPCGYTKPHSFNPGQNRPKVYVYMGELVGDGVSSWFLRKCGLSGGSIGLGGRMLIQQYKIASGITSRITLILRLKNQRRNICSLASQFVVPEIYGKKILGVRPSPFEILLAQNRKKNASGMMNFYNEKFEHVQGKYVRGGGSQSENGPTSGFRHSDTVHCVQSIYDLSDLSVVDVATKDLLAAEVEKQKALEKKIAVLKTNQVAQDASIMSFEK</sequence>
<dbReference type="EMBL" id="BAABME010006280">
    <property type="protein sequence ID" value="GAA0167939.1"/>
    <property type="molecule type" value="Genomic_DNA"/>
</dbReference>
<gene>
    <name evidence="2" type="ORF">LIER_22773</name>
</gene>
<accession>A0AAV3QV82</accession>
<feature type="region of interest" description="Disordered" evidence="1">
    <location>
        <begin position="87"/>
        <end position="116"/>
    </location>
</feature>
<feature type="compositionally biased region" description="Polar residues" evidence="1">
    <location>
        <begin position="17"/>
        <end position="26"/>
    </location>
</feature>
<dbReference type="Proteomes" id="UP001454036">
    <property type="component" value="Unassembled WGS sequence"/>
</dbReference>
<comment type="caution">
    <text evidence="2">The sequence shown here is derived from an EMBL/GenBank/DDBJ whole genome shotgun (WGS) entry which is preliminary data.</text>
</comment>
<feature type="region of interest" description="Disordered" evidence="1">
    <location>
        <begin position="1"/>
        <end position="30"/>
    </location>
</feature>
<evidence type="ECO:0000313" key="3">
    <source>
        <dbReference type="Proteomes" id="UP001454036"/>
    </source>
</evidence>
<protein>
    <submittedName>
        <fullName evidence="2">Uncharacterized protein</fullName>
    </submittedName>
</protein>
<proteinExistence type="predicted"/>
<feature type="compositionally biased region" description="Basic and acidic residues" evidence="1">
    <location>
        <begin position="89"/>
        <end position="104"/>
    </location>
</feature>
<evidence type="ECO:0000313" key="2">
    <source>
        <dbReference type="EMBL" id="GAA0167939.1"/>
    </source>
</evidence>
<organism evidence="2 3">
    <name type="scientific">Lithospermum erythrorhizon</name>
    <name type="common">Purple gromwell</name>
    <name type="synonym">Lithospermum officinale var. erythrorhizon</name>
    <dbReference type="NCBI Taxonomy" id="34254"/>
    <lineage>
        <taxon>Eukaryota</taxon>
        <taxon>Viridiplantae</taxon>
        <taxon>Streptophyta</taxon>
        <taxon>Embryophyta</taxon>
        <taxon>Tracheophyta</taxon>
        <taxon>Spermatophyta</taxon>
        <taxon>Magnoliopsida</taxon>
        <taxon>eudicotyledons</taxon>
        <taxon>Gunneridae</taxon>
        <taxon>Pentapetalae</taxon>
        <taxon>asterids</taxon>
        <taxon>lamiids</taxon>
        <taxon>Boraginales</taxon>
        <taxon>Boraginaceae</taxon>
        <taxon>Boraginoideae</taxon>
        <taxon>Lithospermeae</taxon>
        <taxon>Lithospermum</taxon>
    </lineage>
</organism>
<feature type="compositionally biased region" description="Basic residues" evidence="1">
    <location>
        <begin position="1"/>
        <end position="16"/>
    </location>
</feature>